<evidence type="ECO:0000313" key="1">
    <source>
        <dbReference type="EMBL" id="KAI7948018.1"/>
    </source>
</evidence>
<protein>
    <submittedName>
        <fullName evidence="1">Uncharacterized protein</fullName>
    </submittedName>
</protein>
<evidence type="ECO:0000313" key="2">
    <source>
        <dbReference type="Proteomes" id="UP001060170"/>
    </source>
</evidence>
<dbReference type="Proteomes" id="UP001060170">
    <property type="component" value="Chromosome 9"/>
</dbReference>
<reference evidence="2" key="1">
    <citation type="journal article" date="2018" name="BMC Genomics">
        <title>Genomic insights into host adaptation between the wheat stripe rust pathogen (Puccinia striiformis f. sp. tritici) and the barley stripe rust pathogen (Puccinia striiformis f. sp. hordei).</title>
        <authorList>
            <person name="Xia C."/>
            <person name="Wang M."/>
            <person name="Yin C."/>
            <person name="Cornejo O.E."/>
            <person name="Hulbert S.H."/>
            <person name="Chen X."/>
        </authorList>
    </citation>
    <scope>NUCLEOTIDE SEQUENCE [LARGE SCALE GENOMIC DNA]</scope>
    <source>
        <strain evidence="2">93-210</strain>
    </source>
</reference>
<reference evidence="1 2" key="3">
    <citation type="journal article" date="2022" name="Microbiol. Spectr.">
        <title>Folding features and dynamics of 3D genome architecture in plant fungal pathogens.</title>
        <authorList>
            <person name="Xia C."/>
        </authorList>
    </citation>
    <scope>NUCLEOTIDE SEQUENCE [LARGE SCALE GENOMIC DNA]</scope>
    <source>
        <strain evidence="1 2">93-210</strain>
    </source>
</reference>
<proteinExistence type="predicted"/>
<accession>A0ACC0E959</accession>
<dbReference type="EMBL" id="CM045873">
    <property type="protein sequence ID" value="KAI7948018.1"/>
    <property type="molecule type" value="Genomic_DNA"/>
</dbReference>
<sequence>MNIFLIVVTISISIKCVTSNPNPSFPSGSARAHHRSERPHYDEDTEESRCPSPLHSCPILSPHHLRPNDSISPTPVRKPEETGWECVDLEEELTACGSCDNDVRLEIREMMKCTSIPHVKGVGCEKGKCRILSCKTGFSPLFHKEKNGKLRVTSCVIKKSHHKFDFFGSLNHRPQSRKER</sequence>
<comment type="caution">
    <text evidence="1">The sequence shown here is derived from an EMBL/GenBank/DDBJ whole genome shotgun (WGS) entry which is preliminary data.</text>
</comment>
<gene>
    <name evidence="1" type="ORF">MJO28_009926</name>
</gene>
<name>A0ACC0E959_9BASI</name>
<reference evidence="2" key="2">
    <citation type="journal article" date="2018" name="Mol. Plant Microbe Interact.">
        <title>Genome sequence resources for the wheat stripe rust pathogen (Puccinia striiformis f. sp. tritici) and the barley stripe rust pathogen (Puccinia striiformis f. sp. hordei).</title>
        <authorList>
            <person name="Xia C."/>
            <person name="Wang M."/>
            <person name="Yin C."/>
            <person name="Cornejo O.E."/>
            <person name="Hulbert S.H."/>
            <person name="Chen X."/>
        </authorList>
    </citation>
    <scope>NUCLEOTIDE SEQUENCE [LARGE SCALE GENOMIC DNA]</scope>
    <source>
        <strain evidence="2">93-210</strain>
    </source>
</reference>
<keyword evidence="2" id="KW-1185">Reference proteome</keyword>
<organism evidence="1 2">
    <name type="scientific">Puccinia striiformis f. sp. tritici</name>
    <dbReference type="NCBI Taxonomy" id="168172"/>
    <lineage>
        <taxon>Eukaryota</taxon>
        <taxon>Fungi</taxon>
        <taxon>Dikarya</taxon>
        <taxon>Basidiomycota</taxon>
        <taxon>Pucciniomycotina</taxon>
        <taxon>Pucciniomycetes</taxon>
        <taxon>Pucciniales</taxon>
        <taxon>Pucciniaceae</taxon>
        <taxon>Puccinia</taxon>
    </lineage>
</organism>